<dbReference type="Gene3D" id="3.40.50.720">
    <property type="entry name" value="NAD(P)-binding Rossmann-like Domain"/>
    <property type="match status" value="1"/>
</dbReference>
<dbReference type="Pfam" id="PF01488">
    <property type="entry name" value="Shikimate_DH"/>
    <property type="match status" value="1"/>
</dbReference>
<evidence type="ECO:0000259" key="11">
    <source>
        <dbReference type="Pfam" id="PF18317"/>
    </source>
</evidence>
<organism evidence="12 13">
    <name type="scientific">Deinococcus carri</name>
    <dbReference type="NCBI Taxonomy" id="1211323"/>
    <lineage>
        <taxon>Bacteria</taxon>
        <taxon>Thermotogati</taxon>
        <taxon>Deinococcota</taxon>
        <taxon>Deinococci</taxon>
        <taxon>Deinococcales</taxon>
        <taxon>Deinococcaceae</taxon>
        <taxon>Deinococcus</taxon>
    </lineage>
</organism>
<sequence>MERVIRTPSFSGVCDRGDVGRGTISGPRRHPQRKAKAAAWRGVGHAGRDPDSTLRRVTYGVPSPGGSASGLLRAFLYADPAAHSLSPAMHRAAFAAAGLQGEYQALRVPVAELPAALEQLRLPGVLGANLSLPHKEAALAHLDDLSEAARAIGAVNTVIHREGRLTGENTDAPGLLAALAEAGAAGGGQAVVLGAGGAARAAVWALRSQGRAVWVLNRTRQKAEALTRDLGGQAASPGGVPWGAVTLLVNASSAGLSDPTSTPLPGFDFTALAPGALVYDMVYQPRETRLLREARAAGVRAENGLGMLAHQARLAFLAWTGVPVPVGVFLGALEARP</sequence>
<dbReference type="EMBL" id="BAABRP010000001">
    <property type="protein sequence ID" value="GAA5512090.1"/>
    <property type="molecule type" value="Genomic_DNA"/>
</dbReference>
<feature type="binding site" evidence="8">
    <location>
        <begin position="217"/>
        <end position="222"/>
    </location>
    <ligand>
        <name>NADP(+)</name>
        <dbReference type="ChEBI" id="CHEBI:58349"/>
    </ligand>
</feature>
<evidence type="ECO:0000256" key="3">
    <source>
        <dbReference type="ARBA" id="ARBA00022605"/>
    </source>
</evidence>
<feature type="domain" description="SDH C-terminal" evidence="11">
    <location>
        <begin position="304"/>
        <end position="333"/>
    </location>
</feature>
<dbReference type="Pfam" id="PF18317">
    <property type="entry name" value="SDH_C"/>
    <property type="match status" value="1"/>
</dbReference>
<feature type="binding site" evidence="8">
    <location>
        <begin position="194"/>
        <end position="198"/>
    </location>
    <ligand>
        <name>NADP(+)</name>
        <dbReference type="ChEBI" id="CHEBI:58349"/>
    </ligand>
</feature>
<evidence type="ECO:0000256" key="6">
    <source>
        <dbReference type="ARBA" id="ARBA00023141"/>
    </source>
</evidence>
<dbReference type="InterPro" id="IPR046346">
    <property type="entry name" value="Aminoacid_DH-like_N_sf"/>
</dbReference>
<feature type="domain" description="Quinate/shikimate 5-dehydrogenase/glutamyl-tRNA reductase" evidence="9">
    <location>
        <begin position="187"/>
        <end position="233"/>
    </location>
</feature>
<dbReference type="CDD" id="cd01065">
    <property type="entry name" value="NAD_bind_Shikimate_DH"/>
    <property type="match status" value="1"/>
</dbReference>
<keyword evidence="5 8" id="KW-0560">Oxidoreductase</keyword>
<evidence type="ECO:0000256" key="2">
    <source>
        <dbReference type="ARBA" id="ARBA00012962"/>
    </source>
</evidence>
<comment type="pathway">
    <text evidence="1 8">Metabolic intermediate biosynthesis; chorismate biosynthesis; chorismate from D-erythrose 4-phosphate and phosphoenolpyruvate: step 4/7.</text>
</comment>
<evidence type="ECO:0000313" key="12">
    <source>
        <dbReference type="EMBL" id="GAA5512090.1"/>
    </source>
</evidence>
<dbReference type="InterPro" id="IPR022893">
    <property type="entry name" value="Shikimate_DH_fam"/>
</dbReference>
<gene>
    <name evidence="8 12" type="primary">aroE</name>
    <name evidence="12" type="ORF">Dcar01_00804</name>
</gene>
<dbReference type="HAMAP" id="MF_00222">
    <property type="entry name" value="Shikimate_DH_AroE"/>
    <property type="match status" value="1"/>
</dbReference>
<feature type="active site" description="Proton acceptor" evidence="8">
    <location>
        <position position="135"/>
    </location>
</feature>
<dbReference type="InterPro" id="IPR036291">
    <property type="entry name" value="NAD(P)-bd_dom_sf"/>
</dbReference>
<proteinExistence type="inferred from homology"/>
<dbReference type="InterPro" id="IPR013708">
    <property type="entry name" value="Shikimate_DH-bd_N"/>
</dbReference>
<accession>A0ABP9W6I3</accession>
<dbReference type="PANTHER" id="PTHR21089:SF1">
    <property type="entry name" value="BIFUNCTIONAL 3-DEHYDROQUINATE DEHYDRATASE_SHIKIMATE DEHYDROGENASE, CHLOROPLASTIC"/>
    <property type="match status" value="1"/>
</dbReference>
<keyword evidence="4 8" id="KW-0521">NADP</keyword>
<dbReference type="InterPro" id="IPR041121">
    <property type="entry name" value="SDH_C"/>
</dbReference>
<dbReference type="SUPFAM" id="SSF51735">
    <property type="entry name" value="NAD(P)-binding Rossmann-fold domains"/>
    <property type="match status" value="1"/>
</dbReference>
<feature type="domain" description="Shikimate dehydrogenase substrate binding N-terminal" evidence="10">
    <location>
        <begin position="76"/>
        <end position="158"/>
    </location>
</feature>
<dbReference type="InterPro" id="IPR011342">
    <property type="entry name" value="Shikimate_DH"/>
</dbReference>
<dbReference type="Pfam" id="PF08501">
    <property type="entry name" value="Shikimate_dh_N"/>
    <property type="match status" value="1"/>
</dbReference>
<keyword evidence="3 8" id="KW-0028">Amino-acid biosynthesis</keyword>
<evidence type="ECO:0000256" key="8">
    <source>
        <dbReference type="HAMAP-Rule" id="MF_00222"/>
    </source>
</evidence>
<name>A0ABP9W6I3_9DEIO</name>
<dbReference type="SUPFAM" id="SSF53223">
    <property type="entry name" value="Aminoacid dehydrogenase-like, N-terminal domain"/>
    <property type="match status" value="1"/>
</dbReference>
<evidence type="ECO:0000313" key="13">
    <source>
        <dbReference type="Proteomes" id="UP001401887"/>
    </source>
</evidence>
<feature type="binding site" evidence="8">
    <location>
        <position position="281"/>
    </location>
    <ligand>
        <name>NADP(+)</name>
        <dbReference type="ChEBI" id="CHEBI:58349"/>
    </ligand>
</feature>
<reference evidence="12 13" key="1">
    <citation type="submission" date="2024-02" db="EMBL/GenBank/DDBJ databases">
        <title>Deinococcus carri NBRC 110142.</title>
        <authorList>
            <person name="Ichikawa N."/>
            <person name="Katano-Makiyama Y."/>
            <person name="Hidaka K."/>
        </authorList>
    </citation>
    <scope>NUCLEOTIDE SEQUENCE [LARGE SCALE GENOMIC DNA]</scope>
    <source>
        <strain evidence="12 13">NBRC 110142</strain>
    </source>
</reference>
<comment type="catalytic activity">
    <reaction evidence="7 8">
        <text>shikimate + NADP(+) = 3-dehydroshikimate + NADPH + H(+)</text>
        <dbReference type="Rhea" id="RHEA:17737"/>
        <dbReference type="ChEBI" id="CHEBI:15378"/>
        <dbReference type="ChEBI" id="CHEBI:16630"/>
        <dbReference type="ChEBI" id="CHEBI:36208"/>
        <dbReference type="ChEBI" id="CHEBI:57783"/>
        <dbReference type="ChEBI" id="CHEBI:58349"/>
        <dbReference type="EC" id="1.1.1.25"/>
    </reaction>
</comment>
<feature type="binding site" evidence="8">
    <location>
        <position position="304"/>
    </location>
    <ligand>
        <name>NADP(+)</name>
        <dbReference type="ChEBI" id="CHEBI:58349"/>
    </ligand>
</feature>
<feature type="binding site" evidence="8">
    <location>
        <position position="147"/>
    </location>
    <ligand>
        <name>NADP(+)</name>
        <dbReference type="ChEBI" id="CHEBI:58349"/>
    </ligand>
</feature>
<evidence type="ECO:0000256" key="5">
    <source>
        <dbReference type="ARBA" id="ARBA00023002"/>
    </source>
</evidence>
<feature type="binding site" evidence="8">
    <location>
        <position position="171"/>
    </location>
    <ligand>
        <name>shikimate</name>
        <dbReference type="ChEBI" id="CHEBI:36208"/>
    </ligand>
</feature>
<dbReference type="Proteomes" id="UP001401887">
    <property type="component" value="Unassembled WGS sequence"/>
</dbReference>
<evidence type="ECO:0000256" key="7">
    <source>
        <dbReference type="ARBA" id="ARBA00049442"/>
    </source>
</evidence>
<evidence type="ECO:0000259" key="10">
    <source>
        <dbReference type="Pfam" id="PF08501"/>
    </source>
</evidence>
<keyword evidence="6 8" id="KW-0057">Aromatic amino acid biosynthesis</keyword>
<comment type="similarity">
    <text evidence="8">Belongs to the shikimate dehydrogenase family.</text>
</comment>
<dbReference type="PANTHER" id="PTHR21089">
    <property type="entry name" value="SHIKIMATE DEHYDROGENASE"/>
    <property type="match status" value="1"/>
</dbReference>
<feature type="binding site" evidence="8">
    <location>
        <position position="311"/>
    </location>
    <ligand>
        <name>shikimate</name>
        <dbReference type="ChEBI" id="CHEBI:36208"/>
    </ligand>
</feature>
<dbReference type="InterPro" id="IPR006151">
    <property type="entry name" value="Shikm_DH/Glu-tRNA_Rdtase"/>
</dbReference>
<dbReference type="NCBIfam" id="TIGR00507">
    <property type="entry name" value="aroE"/>
    <property type="match status" value="1"/>
</dbReference>
<feature type="binding site" evidence="8">
    <location>
        <position position="156"/>
    </location>
    <ligand>
        <name>shikimate</name>
        <dbReference type="ChEBI" id="CHEBI:36208"/>
    </ligand>
</feature>
<dbReference type="EC" id="1.1.1.25" evidence="2 8"/>
<feature type="binding site" evidence="8">
    <location>
        <begin position="84"/>
        <end position="86"/>
    </location>
    <ligand>
        <name>shikimate</name>
        <dbReference type="ChEBI" id="CHEBI:36208"/>
    </ligand>
</feature>
<feature type="binding site" evidence="8">
    <location>
        <position position="283"/>
    </location>
    <ligand>
        <name>shikimate</name>
        <dbReference type="ChEBI" id="CHEBI:36208"/>
    </ligand>
</feature>
<evidence type="ECO:0000259" key="9">
    <source>
        <dbReference type="Pfam" id="PF01488"/>
    </source>
</evidence>
<dbReference type="Gene3D" id="3.40.50.10860">
    <property type="entry name" value="Leucine Dehydrogenase, chain A, domain 1"/>
    <property type="match status" value="1"/>
</dbReference>
<feature type="binding site" evidence="8">
    <location>
        <position position="131"/>
    </location>
    <ligand>
        <name>shikimate</name>
        <dbReference type="ChEBI" id="CHEBI:36208"/>
    </ligand>
</feature>
<comment type="caution">
    <text evidence="12">The sequence shown here is derived from an EMBL/GenBank/DDBJ whole genome shotgun (WGS) entry which is preliminary data.</text>
</comment>
<protein>
    <recommendedName>
        <fullName evidence="2 8">Shikimate dehydrogenase (NADP(+))</fullName>
        <shortName evidence="8">SDH</shortName>
        <ecNumber evidence="2 8">1.1.1.25</ecNumber>
    </recommendedName>
</protein>
<comment type="subunit">
    <text evidence="8">Homodimer.</text>
</comment>
<comment type="function">
    <text evidence="8">Involved in the biosynthesis of the chorismate, which leads to the biosynthesis of aromatic amino acids. Catalyzes the reversible NADPH linked reduction of 3-dehydroshikimate (DHSA) to yield shikimate (SA).</text>
</comment>
<keyword evidence="13" id="KW-1185">Reference proteome</keyword>
<evidence type="ECO:0000256" key="1">
    <source>
        <dbReference type="ARBA" id="ARBA00004871"/>
    </source>
</evidence>
<evidence type="ECO:0000256" key="4">
    <source>
        <dbReference type="ARBA" id="ARBA00022857"/>
    </source>
</evidence>